<evidence type="ECO:0000313" key="1">
    <source>
        <dbReference type="EMBL" id="KAK8954644.1"/>
    </source>
</evidence>
<comment type="caution">
    <text evidence="1">The sequence shown here is derived from an EMBL/GenBank/DDBJ whole genome shotgun (WGS) entry which is preliminary data.</text>
</comment>
<gene>
    <name evidence="1" type="ORF">KSP39_PZI002073</name>
</gene>
<proteinExistence type="predicted"/>
<dbReference type="Proteomes" id="UP001418222">
    <property type="component" value="Unassembled WGS sequence"/>
</dbReference>
<keyword evidence="2" id="KW-1185">Reference proteome</keyword>
<reference evidence="1 2" key="1">
    <citation type="journal article" date="2022" name="Nat. Plants">
        <title>Genomes of leafy and leafless Platanthera orchids illuminate the evolution of mycoheterotrophy.</title>
        <authorList>
            <person name="Li M.H."/>
            <person name="Liu K.W."/>
            <person name="Li Z."/>
            <person name="Lu H.C."/>
            <person name="Ye Q.L."/>
            <person name="Zhang D."/>
            <person name="Wang J.Y."/>
            <person name="Li Y.F."/>
            <person name="Zhong Z.M."/>
            <person name="Liu X."/>
            <person name="Yu X."/>
            <person name="Liu D.K."/>
            <person name="Tu X.D."/>
            <person name="Liu B."/>
            <person name="Hao Y."/>
            <person name="Liao X.Y."/>
            <person name="Jiang Y.T."/>
            <person name="Sun W.H."/>
            <person name="Chen J."/>
            <person name="Chen Y.Q."/>
            <person name="Ai Y."/>
            <person name="Zhai J.W."/>
            <person name="Wu S.S."/>
            <person name="Zhou Z."/>
            <person name="Hsiao Y.Y."/>
            <person name="Wu W.L."/>
            <person name="Chen Y.Y."/>
            <person name="Lin Y.F."/>
            <person name="Hsu J.L."/>
            <person name="Li C.Y."/>
            <person name="Wang Z.W."/>
            <person name="Zhao X."/>
            <person name="Zhong W.Y."/>
            <person name="Ma X.K."/>
            <person name="Ma L."/>
            <person name="Huang J."/>
            <person name="Chen G.Z."/>
            <person name="Huang M.Z."/>
            <person name="Huang L."/>
            <person name="Peng D.H."/>
            <person name="Luo Y.B."/>
            <person name="Zou S.Q."/>
            <person name="Chen S.P."/>
            <person name="Lan S."/>
            <person name="Tsai W.C."/>
            <person name="Van de Peer Y."/>
            <person name="Liu Z.J."/>
        </authorList>
    </citation>
    <scope>NUCLEOTIDE SEQUENCE [LARGE SCALE GENOMIC DNA]</scope>
    <source>
        <strain evidence="1">Lor287</strain>
    </source>
</reference>
<sequence length="77" mass="8208">MSSLYVTSCQEGSEPHGFIVTSNEYVLTVGYGDDVPIGQSSQTNTCIETAKTENQNRLEPLSKLLGNPSSVVSGELV</sequence>
<dbReference type="AlphaFoldDB" id="A0AAP0BYI5"/>
<organism evidence="1 2">
    <name type="scientific">Platanthera zijinensis</name>
    <dbReference type="NCBI Taxonomy" id="2320716"/>
    <lineage>
        <taxon>Eukaryota</taxon>
        <taxon>Viridiplantae</taxon>
        <taxon>Streptophyta</taxon>
        <taxon>Embryophyta</taxon>
        <taxon>Tracheophyta</taxon>
        <taxon>Spermatophyta</taxon>
        <taxon>Magnoliopsida</taxon>
        <taxon>Liliopsida</taxon>
        <taxon>Asparagales</taxon>
        <taxon>Orchidaceae</taxon>
        <taxon>Orchidoideae</taxon>
        <taxon>Orchideae</taxon>
        <taxon>Orchidinae</taxon>
        <taxon>Platanthera</taxon>
    </lineage>
</organism>
<dbReference type="EMBL" id="JBBWWQ010000002">
    <property type="protein sequence ID" value="KAK8954644.1"/>
    <property type="molecule type" value="Genomic_DNA"/>
</dbReference>
<protein>
    <submittedName>
        <fullName evidence="1">Uncharacterized protein</fullName>
    </submittedName>
</protein>
<name>A0AAP0BYI5_9ASPA</name>
<accession>A0AAP0BYI5</accession>
<evidence type="ECO:0000313" key="2">
    <source>
        <dbReference type="Proteomes" id="UP001418222"/>
    </source>
</evidence>